<sequence length="153" mass="17266">MSLPALTIRPYEPQDCEQLLEIWLAASRLGHAFLGESTLLDQCAIVRDVYLPQAENHVALSGQTPVGFIGLLDCFIGGLFVDPAFHGKNIGRSLVEHVSPLKPWLELEVYAANPLAAPFYRKLGFREISRRANDDEGRPFELIRMRRDHPRET</sequence>
<dbReference type="PROSITE" id="PS51186">
    <property type="entry name" value="GNAT"/>
    <property type="match status" value="1"/>
</dbReference>
<organism evidence="4 5">
    <name type="scientific">Thalassospira profundimaris</name>
    <dbReference type="NCBI Taxonomy" id="502049"/>
    <lineage>
        <taxon>Bacteria</taxon>
        <taxon>Pseudomonadati</taxon>
        <taxon>Pseudomonadota</taxon>
        <taxon>Alphaproteobacteria</taxon>
        <taxon>Rhodospirillales</taxon>
        <taxon>Thalassospiraceae</taxon>
        <taxon>Thalassospira</taxon>
    </lineage>
</organism>
<evidence type="ECO:0000313" key="5">
    <source>
        <dbReference type="Proteomes" id="UP000252517"/>
    </source>
</evidence>
<reference evidence="4 5" key="1">
    <citation type="submission" date="2014-07" db="EMBL/GenBank/DDBJ databases">
        <title>Draft genome sequence of Thalassospira profundimaris S25-3-2.</title>
        <authorList>
            <person name="Lai Q."/>
            <person name="Shao Z."/>
        </authorList>
    </citation>
    <scope>NUCLEOTIDE SEQUENCE [LARGE SCALE GENOMIC DNA]</scope>
    <source>
        <strain evidence="4 5">S25-3-2</strain>
    </source>
</reference>
<dbReference type="Gene3D" id="3.40.630.30">
    <property type="match status" value="1"/>
</dbReference>
<dbReference type="CDD" id="cd04301">
    <property type="entry name" value="NAT_SF"/>
    <property type="match status" value="1"/>
</dbReference>
<dbReference type="Pfam" id="PF13508">
    <property type="entry name" value="Acetyltransf_7"/>
    <property type="match status" value="1"/>
</dbReference>
<keyword evidence="2" id="KW-0012">Acyltransferase</keyword>
<dbReference type="AlphaFoldDB" id="A0A367X1S8"/>
<evidence type="ECO:0000256" key="2">
    <source>
        <dbReference type="ARBA" id="ARBA00023315"/>
    </source>
</evidence>
<dbReference type="Proteomes" id="UP000252517">
    <property type="component" value="Unassembled WGS sequence"/>
</dbReference>
<gene>
    <name evidence="4" type="ORF">TH25_15140</name>
</gene>
<evidence type="ECO:0000259" key="3">
    <source>
        <dbReference type="PROSITE" id="PS51186"/>
    </source>
</evidence>
<dbReference type="PANTHER" id="PTHR43800:SF1">
    <property type="entry name" value="PEPTIDYL-LYSINE N-ACETYLTRANSFERASE YJAB"/>
    <property type="match status" value="1"/>
</dbReference>
<evidence type="ECO:0000313" key="4">
    <source>
        <dbReference type="EMBL" id="RCK47623.1"/>
    </source>
</evidence>
<dbReference type="GO" id="GO:0016747">
    <property type="term" value="F:acyltransferase activity, transferring groups other than amino-acyl groups"/>
    <property type="evidence" value="ECO:0007669"/>
    <property type="project" value="InterPro"/>
</dbReference>
<proteinExistence type="predicted"/>
<dbReference type="SUPFAM" id="SSF55729">
    <property type="entry name" value="Acyl-CoA N-acyltransferases (Nat)"/>
    <property type="match status" value="1"/>
</dbReference>
<comment type="caution">
    <text evidence="4">The sequence shown here is derived from an EMBL/GenBank/DDBJ whole genome shotgun (WGS) entry which is preliminary data.</text>
</comment>
<dbReference type="OrthoDB" id="9797417at2"/>
<protein>
    <submittedName>
        <fullName evidence="4">Acetyltransferase</fullName>
    </submittedName>
</protein>
<keyword evidence="1 4" id="KW-0808">Transferase</keyword>
<evidence type="ECO:0000256" key="1">
    <source>
        <dbReference type="ARBA" id="ARBA00022679"/>
    </source>
</evidence>
<dbReference type="RefSeq" id="WP_114089099.1">
    <property type="nucleotide sequence ID" value="NZ_JPWH01000012.1"/>
</dbReference>
<dbReference type="PANTHER" id="PTHR43800">
    <property type="entry name" value="PEPTIDYL-LYSINE N-ACETYLTRANSFERASE YJAB"/>
    <property type="match status" value="1"/>
</dbReference>
<dbReference type="InterPro" id="IPR016181">
    <property type="entry name" value="Acyl_CoA_acyltransferase"/>
</dbReference>
<name>A0A367X1S8_9PROT</name>
<accession>A0A367X1S8</accession>
<dbReference type="EMBL" id="JPWH01000012">
    <property type="protein sequence ID" value="RCK47623.1"/>
    <property type="molecule type" value="Genomic_DNA"/>
</dbReference>
<dbReference type="InterPro" id="IPR000182">
    <property type="entry name" value="GNAT_dom"/>
</dbReference>
<feature type="domain" description="N-acetyltransferase" evidence="3">
    <location>
        <begin position="6"/>
        <end position="150"/>
    </location>
</feature>